<dbReference type="WBParaSite" id="Pan_g376.t1">
    <property type="protein sequence ID" value="Pan_g376.t1"/>
    <property type="gene ID" value="Pan_g376"/>
</dbReference>
<dbReference type="AlphaFoldDB" id="A0A7E4ZYW5"/>
<proteinExistence type="predicted"/>
<feature type="region of interest" description="Disordered" evidence="1">
    <location>
        <begin position="169"/>
        <end position="377"/>
    </location>
</feature>
<dbReference type="Proteomes" id="UP000492821">
    <property type="component" value="Unassembled WGS sequence"/>
</dbReference>
<dbReference type="SUPFAM" id="SSF53300">
    <property type="entry name" value="vWA-like"/>
    <property type="match status" value="1"/>
</dbReference>
<keyword evidence="2" id="KW-1133">Transmembrane helix</keyword>
<accession>A0A7E4ZYW5</accession>
<reference evidence="3" key="1">
    <citation type="journal article" date="2013" name="Genetics">
        <title>The draft genome and transcriptome of Panagrellus redivivus are shaped by the harsh demands of a free-living lifestyle.</title>
        <authorList>
            <person name="Srinivasan J."/>
            <person name="Dillman A.R."/>
            <person name="Macchietto M.G."/>
            <person name="Heikkinen L."/>
            <person name="Lakso M."/>
            <person name="Fracchia K.M."/>
            <person name="Antoshechkin I."/>
            <person name="Mortazavi A."/>
            <person name="Wong G."/>
            <person name="Sternberg P.W."/>
        </authorList>
    </citation>
    <scope>NUCLEOTIDE SEQUENCE [LARGE SCALE GENOMIC DNA]</scope>
    <source>
        <strain evidence="3">MT8872</strain>
    </source>
</reference>
<keyword evidence="2" id="KW-0472">Membrane</keyword>
<dbReference type="InterPro" id="IPR036465">
    <property type="entry name" value="vWFA_dom_sf"/>
</dbReference>
<feature type="transmembrane region" description="Helical" evidence="2">
    <location>
        <begin position="12"/>
        <end position="37"/>
    </location>
</feature>
<organism evidence="3 4">
    <name type="scientific">Panagrellus redivivus</name>
    <name type="common">Microworm</name>
    <dbReference type="NCBI Taxonomy" id="6233"/>
    <lineage>
        <taxon>Eukaryota</taxon>
        <taxon>Metazoa</taxon>
        <taxon>Ecdysozoa</taxon>
        <taxon>Nematoda</taxon>
        <taxon>Chromadorea</taxon>
        <taxon>Rhabditida</taxon>
        <taxon>Tylenchina</taxon>
        <taxon>Panagrolaimomorpha</taxon>
        <taxon>Panagrolaimoidea</taxon>
        <taxon>Panagrolaimidae</taxon>
        <taxon>Panagrellus</taxon>
    </lineage>
</organism>
<evidence type="ECO:0000313" key="4">
    <source>
        <dbReference type="WBParaSite" id="Pan_g376.t1"/>
    </source>
</evidence>
<name>A0A7E4ZYW5_PANRE</name>
<protein>
    <submittedName>
        <fullName evidence="4">VWFA domain-containing protein</fullName>
    </submittedName>
</protein>
<feature type="region of interest" description="Disordered" evidence="1">
    <location>
        <begin position="580"/>
        <end position="608"/>
    </location>
</feature>
<keyword evidence="2" id="KW-0812">Transmembrane</keyword>
<sequence>MTSFTRYRRRASMGAIVLFVTGFAMLIIGIVLTGLFASKEKKTETVQQPIADADLRSFDIVLDKKWTDYNKTESTLRKHLESDIKTALEKGLTKTRAASGKVNVQKVSISQVQKTADDKVRAYASAIYVAYDDGRIPSADECGSALEDSNGLMENATISAKPDPIQFCNNYENNNATTVRPSSTTPSKPTPSGTTPEGGSSTSSTKPATTVTPKVTTTTLPAVTTPASTPTTTVPVGSTQTTPETTVITSSAPTTTNVPSASTTTVPLTSTASPSTVPSSSASPTTPSETTVSTSTVTTPSSSTSSTTNPPTGSTASPTTPLSSTETPSAPTTVPSSSVPTTPSTQTSVEPTTPSEEPTTESTFEPSTTQESTTPYTGTTLKPVSCYHNASNVQQNVIVIYDMSNSSVISNTTLQTFISGIFDDYNYDLHNANIFQSLPIPFPDTVHYSENIPTSFANRPSVYQSYVLSQFLTRSAEQGSKINDALTYVNTHPFIRLTQRPRTLVIVSHGYDDIDDAKVTANELSATWNIVTVATGGANSTILKQLATNTSYSVEGGNLTDPANTSEKVREVLAGICSLPDNLPTTPATTTTPRPTTTTTTAAPTTTAPPTCVNQSIAFAFDMSGSYQNLSSTGMLLLDAIKQYGISDPRLSPAARGAYVPFPDSQDFVNEGGFALAGMNKLLTTYSRVVEFYYYKMHAEQQSASLYINDTLNLVLQEVGQFRNDKSVVLFLSNTDDNTISNGISVASTLKALNFDIFVVHVGNVSDACASIATDSDHCSLLPDLGNSTQVASVFDGIISLMLKKSPTLNC</sequence>
<feature type="compositionally biased region" description="Low complexity" evidence="1">
    <location>
        <begin position="584"/>
        <end position="608"/>
    </location>
</feature>
<evidence type="ECO:0000313" key="3">
    <source>
        <dbReference type="Proteomes" id="UP000492821"/>
    </source>
</evidence>
<reference evidence="4" key="2">
    <citation type="submission" date="2020-10" db="UniProtKB">
        <authorList>
            <consortium name="WormBaseParasite"/>
        </authorList>
    </citation>
    <scope>IDENTIFICATION</scope>
</reference>
<evidence type="ECO:0000256" key="1">
    <source>
        <dbReference type="SAM" id="MobiDB-lite"/>
    </source>
</evidence>
<feature type="compositionally biased region" description="Polar residues" evidence="1">
    <location>
        <begin position="169"/>
        <end position="180"/>
    </location>
</feature>
<evidence type="ECO:0000256" key="2">
    <source>
        <dbReference type="SAM" id="Phobius"/>
    </source>
</evidence>
<feature type="compositionally biased region" description="Low complexity" evidence="1">
    <location>
        <begin position="181"/>
        <end position="377"/>
    </location>
</feature>
<keyword evidence="3" id="KW-1185">Reference proteome</keyword>